<evidence type="ECO:0000256" key="2">
    <source>
        <dbReference type="ARBA" id="ARBA00022763"/>
    </source>
</evidence>
<dbReference type="Gene3D" id="2.10.109.10">
    <property type="entry name" value="Umud Fragment, subunit A"/>
    <property type="match status" value="1"/>
</dbReference>
<name>A0A4Q7DMU4_9PROT</name>
<dbReference type="GO" id="GO:0009432">
    <property type="term" value="P:SOS response"/>
    <property type="evidence" value="ECO:0007669"/>
    <property type="project" value="UniProtKB-KW"/>
</dbReference>
<feature type="region of interest" description="Disordered" evidence="8">
    <location>
        <begin position="1"/>
        <end position="21"/>
    </location>
</feature>
<feature type="compositionally biased region" description="Basic and acidic residues" evidence="8">
    <location>
        <begin position="1"/>
        <end position="11"/>
    </location>
</feature>
<reference evidence="10 11" key="1">
    <citation type="submission" date="2018-10" db="EMBL/GenBank/DDBJ databases">
        <title>An updated phylogeny of the Alphaproteobacteria reveals that the parasitic Rickettsiales and Holosporales have independent origins.</title>
        <authorList>
            <person name="Munoz-Gomez S.A."/>
            <person name="Hess S."/>
            <person name="Burger G."/>
            <person name="Lang B.F."/>
            <person name="Susko E."/>
            <person name="Slamovits C.H."/>
            <person name="Roger A.J."/>
        </authorList>
    </citation>
    <scope>NUCLEOTIDE SEQUENCE [LARGE SCALE GENOMIC DNA]</scope>
    <source>
        <strain evidence="10">HOLO01</strain>
    </source>
</reference>
<dbReference type="PANTHER" id="PTHR33516">
    <property type="entry name" value="LEXA REPRESSOR"/>
    <property type="match status" value="1"/>
</dbReference>
<comment type="caution">
    <text evidence="10">The sequence shown here is derived from an EMBL/GenBank/DDBJ whole genome shotgun (WGS) entry which is preliminary data.</text>
</comment>
<keyword evidence="3 7" id="KW-0378">Hydrolase</keyword>
<dbReference type="Pfam" id="PF00717">
    <property type="entry name" value="Peptidase_S24"/>
    <property type="match status" value="1"/>
</dbReference>
<dbReference type="PRINTS" id="PR00726">
    <property type="entry name" value="LEXASERPTASE"/>
</dbReference>
<feature type="domain" description="Peptidase S24/S26A/S26B/S26C" evidence="9">
    <location>
        <begin position="52"/>
        <end position="167"/>
    </location>
</feature>
<keyword evidence="6" id="KW-0742">SOS response</keyword>
<protein>
    <submittedName>
        <fullName evidence="10">Translesion error-prone DNA polymerase V autoproteolytic subunit</fullName>
    </submittedName>
</protein>
<dbReference type="RefSeq" id="WP_130153899.1">
    <property type="nucleotide sequence ID" value="NZ_SCFB01000005.1"/>
</dbReference>
<evidence type="ECO:0000256" key="5">
    <source>
        <dbReference type="ARBA" id="ARBA00023204"/>
    </source>
</evidence>
<sequence>MTRGGFREGAGRKQLSGHYREKTKPVRLPISMIETVQDLLKKREPLGAGQVPFYQSSVSAGFPLPADDQHNQVNLHHHLVKNPGQTFVVKATGDSMIGAGINHQDLLIVDRSITPKTTDIIVAAVDGDVTVKRFTVTEQGVILKPENPNHQSIEITNDREFHVWGVVTAVIHGLR</sequence>
<evidence type="ECO:0000256" key="3">
    <source>
        <dbReference type="ARBA" id="ARBA00022801"/>
    </source>
</evidence>
<evidence type="ECO:0000256" key="6">
    <source>
        <dbReference type="ARBA" id="ARBA00023236"/>
    </source>
</evidence>
<keyword evidence="4 7" id="KW-0068">Autocatalytic cleavage</keyword>
<dbReference type="SUPFAM" id="SSF51306">
    <property type="entry name" value="LexA/Signal peptidase"/>
    <property type="match status" value="1"/>
</dbReference>
<gene>
    <name evidence="10" type="ORF">EQU50_04215</name>
</gene>
<evidence type="ECO:0000259" key="9">
    <source>
        <dbReference type="Pfam" id="PF00717"/>
    </source>
</evidence>
<dbReference type="AlphaFoldDB" id="A0A4Q7DMU4"/>
<evidence type="ECO:0000313" key="10">
    <source>
        <dbReference type="EMBL" id="RZI46146.1"/>
    </source>
</evidence>
<keyword evidence="11" id="KW-1185">Reference proteome</keyword>
<evidence type="ECO:0000256" key="7">
    <source>
        <dbReference type="RuleBase" id="RU003991"/>
    </source>
</evidence>
<dbReference type="PANTHER" id="PTHR33516:SF2">
    <property type="entry name" value="LEXA REPRESSOR-RELATED"/>
    <property type="match status" value="1"/>
</dbReference>
<organism evidence="10 11">
    <name type="scientific">Candidatus Finniella inopinata</name>
    <dbReference type="NCBI Taxonomy" id="1696036"/>
    <lineage>
        <taxon>Bacteria</taxon>
        <taxon>Pseudomonadati</taxon>
        <taxon>Pseudomonadota</taxon>
        <taxon>Alphaproteobacteria</taxon>
        <taxon>Holosporales</taxon>
        <taxon>Candidatus Paracaedibacteraceae</taxon>
        <taxon>Candidatus Finniella</taxon>
    </lineage>
</organism>
<dbReference type="NCBIfam" id="NF007621">
    <property type="entry name" value="PRK10276.1"/>
    <property type="match status" value="1"/>
</dbReference>
<keyword evidence="2" id="KW-0227">DNA damage</keyword>
<dbReference type="GO" id="GO:0006355">
    <property type="term" value="P:regulation of DNA-templated transcription"/>
    <property type="evidence" value="ECO:0007669"/>
    <property type="project" value="InterPro"/>
</dbReference>
<evidence type="ECO:0000256" key="4">
    <source>
        <dbReference type="ARBA" id="ARBA00022813"/>
    </source>
</evidence>
<evidence type="ECO:0000256" key="1">
    <source>
        <dbReference type="ARBA" id="ARBA00007484"/>
    </source>
</evidence>
<dbReference type="InterPro" id="IPR036286">
    <property type="entry name" value="LexA/Signal_pep-like_sf"/>
</dbReference>
<dbReference type="Proteomes" id="UP000293550">
    <property type="component" value="Unassembled WGS sequence"/>
</dbReference>
<dbReference type="InterPro" id="IPR039418">
    <property type="entry name" value="LexA-like"/>
</dbReference>
<dbReference type="EMBL" id="SCFB01000005">
    <property type="protein sequence ID" value="RZI46146.1"/>
    <property type="molecule type" value="Genomic_DNA"/>
</dbReference>
<proteinExistence type="inferred from homology"/>
<dbReference type="GO" id="GO:0016787">
    <property type="term" value="F:hydrolase activity"/>
    <property type="evidence" value="ECO:0007669"/>
    <property type="project" value="UniProtKB-KW"/>
</dbReference>
<dbReference type="OrthoDB" id="9802364at2"/>
<dbReference type="InterPro" id="IPR006197">
    <property type="entry name" value="Peptidase_S24_LexA"/>
</dbReference>
<dbReference type="InterPro" id="IPR015927">
    <property type="entry name" value="Peptidase_S24_S26A/B/C"/>
</dbReference>
<dbReference type="InterPro" id="IPR050077">
    <property type="entry name" value="LexA_repressor"/>
</dbReference>
<evidence type="ECO:0000256" key="8">
    <source>
        <dbReference type="SAM" id="MobiDB-lite"/>
    </source>
</evidence>
<comment type="similarity">
    <text evidence="1 7">Belongs to the peptidase S24 family.</text>
</comment>
<accession>A0A4Q7DMU4</accession>
<keyword evidence="5" id="KW-0234">DNA repair</keyword>
<evidence type="ECO:0000313" key="11">
    <source>
        <dbReference type="Proteomes" id="UP000293550"/>
    </source>
</evidence>
<dbReference type="GO" id="GO:0006281">
    <property type="term" value="P:DNA repair"/>
    <property type="evidence" value="ECO:0007669"/>
    <property type="project" value="UniProtKB-KW"/>
</dbReference>
<dbReference type="CDD" id="cd06529">
    <property type="entry name" value="S24_LexA-like"/>
    <property type="match status" value="1"/>
</dbReference>
<dbReference type="GO" id="GO:0003677">
    <property type="term" value="F:DNA binding"/>
    <property type="evidence" value="ECO:0007669"/>
    <property type="project" value="InterPro"/>
</dbReference>